<gene>
    <name evidence="2" type="ORF">B7Z12_01660</name>
</gene>
<dbReference type="Proteomes" id="UP000215616">
    <property type="component" value="Unassembled WGS sequence"/>
</dbReference>
<feature type="chain" id="PRO_5012039361" description="DUF4440 domain-containing protein" evidence="1">
    <location>
        <begin position="22"/>
        <end position="152"/>
    </location>
</feature>
<reference evidence="2 3" key="1">
    <citation type="submission" date="2017-03" db="EMBL/GenBank/DDBJ databases">
        <title>Lifting the veil on microbial sulfur biogeochemistry in mining wastewaters.</title>
        <authorList>
            <person name="Kantor R.S."/>
            <person name="Colenbrander Nelson T."/>
            <person name="Marshall S."/>
            <person name="Bennett D."/>
            <person name="Apte S."/>
            <person name="Camacho D."/>
            <person name="Thomas B.C."/>
            <person name="Warren L.A."/>
            <person name="Banfield J.F."/>
        </authorList>
    </citation>
    <scope>NUCLEOTIDE SEQUENCE [LARGE SCALE GENOMIC DNA]</scope>
    <source>
        <strain evidence="2">32-67-7</strain>
    </source>
</reference>
<name>A0A258DEC8_CAUVI</name>
<evidence type="ECO:0008006" key="4">
    <source>
        <dbReference type="Google" id="ProtNLM"/>
    </source>
</evidence>
<sequence length="152" mass="16100">MSLIAIGLAAALNIAAAPADAEDKAVLATTQAFFDGLEAADPVAMRAAALPNIPMMALSTKPDGTVDVRRFGFEDSFGKKVAPGLKEWMWSPVVVRRGALATVTGPFEITREGKTVHCGVNVFTLAKTEGAWKVASVSWTAEPDACPELRKR</sequence>
<dbReference type="AlphaFoldDB" id="A0A258DEC8"/>
<dbReference type="EMBL" id="NCDQ01000014">
    <property type="protein sequence ID" value="OYX06057.1"/>
    <property type="molecule type" value="Genomic_DNA"/>
</dbReference>
<evidence type="ECO:0000256" key="1">
    <source>
        <dbReference type="SAM" id="SignalP"/>
    </source>
</evidence>
<feature type="signal peptide" evidence="1">
    <location>
        <begin position="1"/>
        <end position="21"/>
    </location>
</feature>
<accession>A0A258DEC8</accession>
<comment type="caution">
    <text evidence="2">The sequence shown here is derived from an EMBL/GenBank/DDBJ whole genome shotgun (WGS) entry which is preliminary data.</text>
</comment>
<protein>
    <recommendedName>
        <fullName evidence="4">DUF4440 domain-containing protein</fullName>
    </recommendedName>
</protein>
<dbReference type="SUPFAM" id="SSF54427">
    <property type="entry name" value="NTF2-like"/>
    <property type="match status" value="1"/>
</dbReference>
<evidence type="ECO:0000313" key="3">
    <source>
        <dbReference type="Proteomes" id="UP000215616"/>
    </source>
</evidence>
<dbReference type="Gene3D" id="3.10.450.50">
    <property type="match status" value="1"/>
</dbReference>
<proteinExistence type="predicted"/>
<evidence type="ECO:0000313" key="2">
    <source>
        <dbReference type="EMBL" id="OYX06057.1"/>
    </source>
</evidence>
<keyword evidence="1" id="KW-0732">Signal</keyword>
<organism evidence="2 3">
    <name type="scientific">Caulobacter vibrioides</name>
    <name type="common">Caulobacter crescentus</name>
    <dbReference type="NCBI Taxonomy" id="155892"/>
    <lineage>
        <taxon>Bacteria</taxon>
        <taxon>Pseudomonadati</taxon>
        <taxon>Pseudomonadota</taxon>
        <taxon>Alphaproteobacteria</taxon>
        <taxon>Caulobacterales</taxon>
        <taxon>Caulobacteraceae</taxon>
        <taxon>Caulobacter</taxon>
    </lineage>
</organism>
<dbReference type="InterPro" id="IPR032710">
    <property type="entry name" value="NTF2-like_dom_sf"/>
</dbReference>